<dbReference type="GO" id="GO:0006952">
    <property type="term" value="P:defense response"/>
    <property type="evidence" value="ECO:0007669"/>
    <property type="project" value="InterPro"/>
</dbReference>
<dbReference type="InterPro" id="IPR003591">
    <property type="entry name" value="Leu-rich_rpt_typical-subtyp"/>
</dbReference>
<dbReference type="InterPro" id="IPR045344">
    <property type="entry name" value="C-JID"/>
</dbReference>
<organism evidence="13 14">
    <name type="scientific">Quercus rubra</name>
    <name type="common">Northern red oak</name>
    <name type="synonym">Quercus borealis</name>
    <dbReference type="NCBI Taxonomy" id="3512"/>
    <lineage>
        <taxon>Eukaryota</taxon>
        <taxon>Viridiplantae</taxon>
        <taxon>Streptophyta</taxon>
        <taxon>Embryophyta</taxon>
        <taxon>Tracheophyta</taxon>
        <taxon>Spermatophyta</taxon>
        <taxon>Magnoliopsida</taxon>
        <taxon>eudicotyledons</taxon>
        <taxon>Gunneridae</taxon>
        <taxon>Pentapetalae</taxon>
        <taxon>rosids</taxon>
        <taxon>fabids</taxon>
        <taxon>Fagales</taxon>
        <taxon>Fagaceae</taxon>
        <taxon>Quercus</taxon>
    </lineage>
</organism>
<dbReference type="InterPro" id="IPR058192">
    <property type="entry name" value="WHD_ROQ1-like"/>
</dbReference>
<dbReference type="InterPro" id="IPR002182">
    <property type="entry name" value="NB-ARC"/>
</dbReference>
<dbReference type="Pfam" id="PF00560">
    <property type="entry name" value="LRR_1"/>
    <property type="match status" value="1"/>
</dbReference>
<sequence>MVKPKHVFFIFLDLTISLLHQPNELVISELLPKHQNTFSLIWAWPESEFIQGIIKVILLKLSSSFPKDTNGLVGIDSRVEKLMSLLAIGSNDVRIIGIWGMGGIGKTTLARVVYDKVFNEFEGGCFIANVRGESKKCELLPLQQKLIREILMDDSVNIRDDYDGVRTIKNRLCHKKVLLVLDNVNQFNQLEKLAGDSKWFGLGSRVIITTRDEHLLTRHKVHGIYEAQGFNDYEALHLFSLKAFNNYHPPEDYLDLSTSFVDYAKGLPLAIDVLGSFLYNRSKEEWEDALDMMKEYPKKEIIEILEIGFDGLQDTEKEIFLHIACFFNMKEKDYIVEILDCLGLHPIIGLKVLIERSLLKYYENKYWMHDLLQKMGQDIVRRNYPQEPEKWSKLWLYKDIHNVLMKNMSEYPSKSLPSDFQPDELVELHLLHSKIEQLWKGIKYLDKLKLIKLNNSLNLIATVNFTGVPNLEKLVLNGCINLHEVHPSIMVLKKLTFLDLENCKSLRSLPKKFEMESLEILILSGCSKIKRIPEFMGNMKRLSKLHLNATPIMKLPSSVEHLTNLTSLQLRDCKNLVCLPSIICSFKSLKDINLAGCSKLDSLPEKLWNVKSLEKVNVSGIALRELPLSVVTLKNLKELSFRGCKGPPPKLLWSKLFPFNLMPKRSLSPVTLFLPSLLGLSSLTKLDLSDCNLQTIPNDIGNLSFIKNLNLSENHFSCLPEIIAQLSKLSVIDLRNCTRLRSLPQLPSTTEFFEADGCTSLETFPNGLKPKDTYTTNLFLVNCFKLAGRSDMFFNVLRMLLAFHQEIHKQSIIIGLYGAFNIVIPGSEIPKWFRHQSVGNIVNAQVTHWNENKWIGIAVCAMSCPSFYLYDFGRSLRCHILINEHEGLHLFVGCCPRFVQIKSHHLWMCYLPYQMFNENERVVLGKIDENGFIQMELRFRWVPEHDVEIKKCGFRLVYEQDIEDIKEMILAQSSNSTYITPYEDVHHNSTKGIKLKRSRNEYEGLGASGEGSSSNVPHSKRIEK</sequence>
<keyword evidence="3" id="KW-0677">Repeat</keyword>
<evidence type="ECO:0000256" key="4">
    <source>
        <dbReference type="ARBA" id="ARBA00022821"/>
    </source>
</evidence>
<dbReference type="Pfam" id="PF07725">
    <property type="entry name" value="LRR_3"/>
    <property type="match status" value="1"/>
</dbReference>
<feature type="chain" id="PRO_5042988026" description="ADP-ribosyl cyclase/cyclic ADP-ribose hydrolase" evidence="8">
    <location>
        <begin position="21"/>
        <end position="1024"/>
    </location>
</feature>
<dbReference type="Gene3D" id="3.40.50.300">
    <property type="entry name" value="P-loop containing nucleotide triphosphate hydrolases"/>
    <property type="match status" value="1"/>
</dbReference>
<dbReference type="SUPFAM" id="SSF52058">
    <property type="entry name" value="L domain-like"/>
    <property type="match status" value="2"/>
</dbReference>
<dbReference type="PROSITE" id="PS51450">
    <property type="entry name" value="LRR"/>
    <property type="match status" value="1"/>
</dbReference>
<accession>A0AAN7IGB0</accession>
<evidence type="ECO:0000256" key="1">
    <source>
        <dbReference type="ARBA" id="ARBA00011982"/>
    </source>
</evidence>
<evidence type="ECO:0000256" key="7">
    <source>
        <dbReference type="SAM" id="MobiDB-lite"/>
    </source>
</evidence>
<dbReference type="InterPro" id="IPR001611">
    <property type="entry name" value="Leu-rich_rpt"/>
</dbReference>
<keyword evidence="14" id="KW-1185">Reference proteome</keyword>
<feature type="domain" description="C-JID" evidence="10">
    <location>
        <begin position="824"/>
        <end position="963"/>
    </location>
</feature>
<comment type="caution">
    <text evidence="13">The sequence shown here is derived from an EMBL/GenBank/DDBJ whole genome shotgun (WGS) entry which is preliminary data.</text>
</comment>
<protein>
    <recommendedName>
        <fullName evidence="1">ADP-ribosyl cyclase/cyclic ADP-ribose hydrolase</fullName>
        <ecNumber evidence="1">3.2.2.6</ecNumber>
    </recommendedName>
</protein>
<reference evidence="13 14" key="1">
    <citation type="journal article" date="2023" name="G3 (Bethesda)">
        <title>A haplotype-resolved chromosome-scale genome for Quercus rubra L. provides insights into the genetics of adaptive traits for red oak species.</title>
        <authorList>
            <person name="Kapoor B."/>
            <person name="Jenkins J."/>
            <person name="Schmutz J."/>
            <person name="Zhebentyayeva T."/>
            <person name="Kuelheim C."/>
            <person name="Coggeshall M."/>
            <person name="Heim C."/>
            <person name="Lasky J.R."/>
            <person name="Leites L."/>
            <person name="Islam-Faridi N."/>
            <person name="Romero-Severson J."/>
            <person name="DeLeo V.L."/>
            <person name="Lucas S.M."/>
            <person name="Lazic D."/>
            <person name="Gailing O."/>
            <person name="Carlson J."/>
            <person name="Staton M."/>
        </authorList>
    </citation>
    <scope>NUCLEOTIDE SEQUENCE [LARGE SCALE GENOMIC DNA]</scope>
    <source>
        <strain evidence="13">Pseudo-F2</strain>
    </source>
</reference>
<dbReference type="GO" id="GO:0043531">
    <property type="term" value="F:ADP binding"/>
    <property type="evidence" value="ECO:0007669"/>
    <property type="project" value="InterPro"/>
</dbReference>
<dbReference type="SMART" id="SM00369">
    <property type="entry name" value="LRR_TYP"/>
    <property type="match status" value="4"/>
</dbReference>
<evidence type="ECO:0000256" key="2">
    <source>
        <dbReference type="ARBA" id="ARBA00022614"/>
    </source>
</evidence>
<feature type="domain" description="Disease resistance protein Roq1-like winged-helix" evidence="11">
    <location>
        <begin position="315"/>
        <end position="382"/>
    </location>
</feature>
<evidence type="ECO:0000259" key="9">
    <source>
        <dbReference type="Pfam" id="PF00931"/>
    </source>
</evidence>
<dbReference type="PANTHER" id="PTHR11017">
    <property type="entry name" value="LEUCINE-RICH REPEAT-CONTAINING PROTEIN"/>
    <property type="match status" value="1"/>
</dbReference>
<dbReference type="InterPro" id="IPR044974">
    <property type="entry name" value="Disease_R_plants"/>
</dbReference>
<dbReference type="EC" id="3.2.2.6" evidence="1"/>
<evidence type="ECO:0000313" key="13">
    <source>
        <dbReference type="EMBL" id="KAK4570855.1"/>
    </source>
</evidence>
<evidence type="ECO:0000256" key="8">
    <source>
        <dbReference type="SAM" id="SignalP"/>
    </source>
</evidence>
<evidence type="ECO:0000256" key="5">
    <source>
        <dbReference type="ARBA" id="ARBA00023027"/>
    </source>
</evidence>
<dbReference type="Proteomes" id="UP001324115">
    <property type="component" value="Unassembled WGS sequence"/>
</dbReference>
<dbReference type="AlphaFoldDB" id="A0AAN7IGB0"/>
<evidence type="ECO:0000259" key="12">
    <source>
        <dbReference type="Pfam" id="PF23286"/>
    </source>
</evidence>
<keyword evidence="5" id="KW-0520">NAD</keyword>
<dbReference type="InterPro" id="IPR032675">
    <property type="entry name" value="LRR_dom_sf"/>
</dbReference>
<evidence type="ECO:0000256" key="3">
    <source>
        <dbReference type="ARBA" id="ARBA00022737"/>
    </source>
</evidence>
<dbReference type="InterPro" id="IPR027417">
    <property type="entry name" value="P-loop_NTPase"/>
</dbReference>
<keyword evidence="2" id="KW-0433">Leucine-rich repeat</keyword>
<dbReference type="Pfam" id="PF23282">
    <property type="entry name" value="WHD_ROQ1"/>
    <property type="match status" value="1"/>
</dbReference>
<keyword evidence="4" id="KW-0611">Plant defense</keyword>
<evidence type="ECO:0000313" key="14">
    <source>
        <dbReference type="Proteomes" id="UP001324115"/>
    </source>
</evidence>
<dbReference type="InterPro" id="IPR042197">
    <property type="entry name" value="Apaf_helical"/>
</dbReference>
<dbReference type="PANTHER" id="PTHR11017:SF510">
    <property type="entry name" value="ADP-RIBOSYL CYCLASE_CYCLIC ADP-RIBOSE HYDROLASE"/>
    <property type="match status" value="1"/>
</dbReference>
<dbReference type="Pfam" id="PF20160">
    <property type="entry name" value="C-JID"/>
    <property type="match status" value="1"/>
</dbReference>
<gene>
    <name evidence="13" type="ORF">RGQ29_029637</name>
</gene>
<dbReference type="Pfam" id="PF00931">
    <property type="entry name" value="NB-ARC"/>
    <property type="match status" value="1"/>
</dbReference>
<feature type="signal peptide" evidence="8">
    <location>
        <begin position="1"/>
        <end position="20"/>
    </location>
</feature>
<dbReference type="Gene3D" id="1.10.8.430">
    <property type="entry name" value="Helical domain of apoptotic protease-activating factors"/>
    <property type="match status" value="1"/>
</dbReference>
<dbReference type="SUPFAM" id="SSF52540">
    <property type="entry name" value="P-loop containing nucleoside triphosphate hydrolases"/>
    <property type="match status" value="1"/>
</dbReference>
<dbReference type="InterPro" id="IPR011713">
    <property type="entry name" value="Leu-rich_rpt_3"/>
</dbReference>
<dbReference type="GO" id="GO:0061809">
    <property type="term" value="F:NAD+ nucleosidase activity, cyclic ADP-ribose generating"/>
    <property type="evidence" value="ECO:0007669"/>
    <property type="project" value="UniProtKB-EC"/>
</dbReference>
<dbReference type="InterPro" id="IPR058546">
    <property type="entry name" value="RPS4B/Roq1-like_LRR"/>
</dbReference>
<dbReference type="Pfam" id="PF23286">
    <property type="entry name" value="LRR_13"/>
    <property type="match status" value="1"/>
</dbReference>
<comment type="catalytic activity">
    <reaction evidence="6">
        <text>NAD(+) + H2O = ADP-D-ribose + nicotinamide + H(+)</text>
        <dbReference type="Rhea" id="RHEA:16301"/>
        <dbReference type="ChEBI" id="CHEBI:15377"/>
        <dbReference type="ChEBI" id="CHEBI:15378"/>
        <dbReference type="ChEBI" id="CHEBI:17154"/>
        <dbReference type="ChEBI" id="CHEBI:57540"/>
        <dbReference type="ChEBI" id="CHEBI:57967"/>
        <dbReference type="EC" id="3.2.2.6"/>
    </reaction>
    <physiologicalReaction direction="left-to-right" evidence="6">
        <dbReference type="Rhea" id="RHEA:16302"/>
    </physiologicalReaction>
</comment>
<keyword evidence="8" id="KW-0732">Signal</keyword>
<dbReference type="EMBL" id="JAXUIC010000009">
    <property type="protein sequence ID" value="KAK4570855.1"/>
    <property type="molecule type" value="Genomic_DNA"/>
</dbReference>
<feature type="domain" description="Disease resistance protein RPS4B/Roq1-like leucine-rich repeats" evidence="12">
    <location>
        <begin position="516"/>
        <end position="600"/>
    </location>
</feature>
<evidence type="ECO:0000256" key="6">
    <source>
        <dbReference type="ARBA" id="ARBA00047304"/>
    </source>
</evidence>
<name>A0AAN7IGB0_QUERU</name>
<evidence type="ECO:0000259" key="10">
    <source>
        <dbReference type="Pfam" id="PF20160"/>
    </source>
</evidence>
<evidence type="ECO:0000259" key="11">
    <source>
        <dbReference type="Pfam" id="PF23282"/>
    </source>
</evidence>
<proteinExistence type="predicted"/>
<dbReference type="Gene3D" id="3.80.10.10">
    <property type="entry name" value="Ribonuclease Inhibitor"/>
    <property type="match status" value="2"/>
</dbReference>
<dbReference type="PRINTS" id="PR00364">
    <property type="entry name" value="DISEASERSIST"/>
</dbReference>
<feature type="region of interest" description="Disordered" evidence="7">
    <location>
        <begin position="1003"/>
        <end position="1024"/>
    </location>
</feature>
<feature type="domain" description="NB-ARC" evidence="9">
    <location>
        <begin position="77"/>
        <end position="246"/>
    </location>
</feature>